<reference evidence="1" key="1">
    <citation type="submission" date="2023-07" db="EMBL/GenBank/DDBJ databases">
        <title>Sorghum-associated microbial communities from plants grown in Nebraska, USA.</title>
        <authorList>
            <person name="Schachtman D."/>
        </authorList>
    </citation>
    <scope>NUCLEOTIDE SEQUENCE</scope>
    <source>
        <strain evidence="1">2697</strain>
    </source>
</reference>
<keyword evidence="2" id="KW-1185">Reference proteome</keyword>
<accession>A0ACC6KYH2</accession>
<evidence type="ECO:0000313" key="1">
    <source>
        <dbReference type="EMBL" id="MDR6784404.1"/>
    </source>
</evidence>
<proteinExistence type="predicted"/>
<dbReference type="EMBL" id="JAVDTF010000002">
    <property type="protein sequence ID" value="MDR6784404.1"/>
    <property type="molecule type" value="Genomic_DNA"/>
</dbReference>
<sequence>MKAGIPLLLLFATIVACSSVKDQKVKRIMRPEVFKGANLLLIETKHHTNQNIYLLQKEFTKRGYHATVNRQKFMVSTTDSIIEKGTAVYLFNAVVKDSTIELSGKFNLKVVASAFGGAELVYKYDIEYTGSNANLSKKLFALLTDIAKDINGRIIYVNDKEKKRGYVF</sequence>
<gene>
    <name evidence="1" type="ORF">J2X78_002969</name>
</gene>
<comment type="caution">
    <text evidence="1">The sequence shown here is derived from an EMBL/GenBank/DDBJ whole genome shotgun (WGS) entry which is preliminary data.</text>
</comment>
<protein>
    <submittedName>
        <fullName evidence="1">Uncharacterized protein</fullName>
    </submittedName>
</protein>
<dbReference type="Proteomes" id="UP001246858">
    <property type="component" value="Unassembled WGS sequence"/>
</dbReference>
<organism evidence="1 2">
    <name type="scientific">Pedobacter africanus</name>
    <dbReference type="NCBI Taxonomy" id="151894"/>
    <lineage>
        <taxon>Bacteria</taxon>
        <taxon>Pseudomonadati</taxon>
        <taxon>Bacteroidota</taxon>
        <taxon>Sphingobacteriia</taxon>
        <taxon>Sphingobacteriales</taxon>
        <taxon>Sphingobacteriaceae</taxon>
        <taxon>Pedobacter</taxon>
    </lineage>
</organism>
<evidence type="ECO:0000313" key="2">
    <source>
        <dbReference type="Proteomes" id="UP001246858"/>
    </source>
</evidence>
<name>A0ACC6KYH2_9SPHI</name>